<dbReference type="Proteomes" id="UP000078397">
    <property type="component" value="Unassembled WGS sequence"/>
</dbReference>
<comment type="caution">
    <text evidence="1">The sequence shown here is derived from an EMBL/GenBank/DDBJ whole genome shotgun (WGS) entry which is preliminary data.</text>
</comment>
<keyword evidence="2" id="KW-1185">Reference proteome</keyword>
<gene>
    <name evidence="1" type="ORF">VFPPC_13994</name>
</gene>
<dbReference type="EMBL" id="LSBJ02000005">
    <property type="protein sequence ID" value="OAQ65098.2"/>
    <property type="molecule type" value="Genomic_DNA"/>
</dbReference>
<reference evidence="1 2" key="1">
    <citation type="journal article" date="2016" name="PLoS Pathog.">
        <title>Biosynthesis of antibiotic leucinostatins in bio-control fungus Purpureocillium lilacinum and their inhibition on phytophthora revealed by genome mining.</title>
        <authorList>
            <person name="Wang G."/>
            <person name="Liu Z."/>
            <person name="Lin R."/>
            <person name="Li E."/>
            <person name="Mao Z."/>
            <person name="Ling J."/>
            <person name="Yang Y."/>
            <person name="Yin W.B."/>
            <person name="Xie B."/>
        </authorList>
    </citation>
    <scope>NUCLEOTIDE SEQUENCE [LARGE SCALE GENOMIC DNA]</scope>
    <source>
        <strain evidence="1">170</strain>
    </source>
</reference>
<organism evidence="1 2">
    <name type="scientific">Pochonia chlamydosporia 170</name>
    <dbReference type="NCBI Taxonomy" id="1380566"/>
    <lineage>
        <taxon>Eukaryota</taxon>
        <taxon>Fungi</taxon>
        <taxon>Dikarya</taxon>
        <taxon>Ascomycota</taxon>
        <taxon>Pezizomycotina</taxon>
        <taxon>Sordariomycetes</taxon>
        <taxon>Hypocreomycetidae</taxon>
        <taxon>Hypocreales</taxon>
        <taxon>Clavicipitaceae</taxon>
        <taxon>Pochonia</taxon>
    </lineage>
</organism>
<dbReference type="OrthoDB" id="4938420at2759"/>
<evidence type="ECO:0000313" key="2">
    <source>
        <dbReference type="Proteomes" id="UP000078397"/>
    </source>
</evidence>
<dbReference type="KEGG" id="pchm:VFPPC_13994"/>
<proteinExistence type="predicted"/>
<evidence type="ECO:0000313" key="1">
    <source>
        <dbReference type="EMBL" id="OAQ65098.2"/>
    </source>
</evidence>
<protein>
    <submittedName>
        <fullName evidence="1">Uncharacterized protein</fullName>
    </submittedName>
</protein>
<dbReference type="GeneID" id="28855759"/>
<dbReference type="RefSeq" id="XP_018142412.2">
    <property type="nucleotide sequence ID" value="XM_018291765.2"/>
</dbReference>
<name>A0A179FII8_METCM</name>
<accession>A0A179FII8</accession>
<dbReference type="AlphaFoldDB" id="A0A179FII8"/>
<sequence>MWWLEHECAKGFQCQFWTFTFTAKYSGEYLDTPIIDFGKCLGEGVPAVNWNYTGGEGHHEITHKSKFALASLIGKSRKWDALAAKYYSVQDENGKAITETPPGGARGVGIQFPPDSINVIPNVKASVKDSDATFPIYDGNTVHTALVTLEWRSKSRQKRDESEKGDIKARQEEELLFGGLNPDDIELRMYIS</sequence>